<dbReference type="EMBL" id="MSDO01000009">
    <property type="protein sequence ID" value="OLO04672.1"/>
    <property type="molecule type" value="Genomic_DNA"/>
</dbReference>
<evidence type="ECO:0000313" key="6">
    <source>
        <dbReference type="Proteomes" id="UP000186878"/>
    </source>
</evidence>
<dbReference type="AlphaFoldDB" id="A0A1Q8STG7"/>
<evidence type="ECO:0000259" key="4">
    <source>
        <dbReference type="Pfam" id="PF07687"/>
    </source>
</evidence>
<dbReference type="GO" id="GO:0008233">
    <property type="term" value="F:peptidase activity"/>
    <property type="evidence" value="ECO:0007669"/>
    <property type="project" value="UniProtKB-KW"/>
</dbReference>
<dbReference type="NCBIfam" id="NF005478">
    <property type="entry name" value="PRK07079.1"/>
    <property type="match status" value="1"/>
</dbReference>
<dbReference type="OrthoDB" id="9761532at2"/>
<evidence type="ECO:0000313" key="5">
    <source>
        <dbReference type="EMBL" id="OLO04672.1"/>
    </source>
</evidence>
<dbReference type="Pfam" id="PF01546">
    <property type="entry name" value="Peptidase_M20"/>
    <property type="match status" value="1"/>
</dbReference>
<dbReference type="Proteomes" id="UP000186878">
    <property type="component" value="Unassembled WGS sequence"/>
</dbReference>
<dbReference type="Gene3D" id="3.30.70.360">
    <property type="match status" value="1"/>
</dbReference>
<accession>A0A1Q8STG7</accession>
<dbReference type="InterPro" id="IPR002933">
    <property type="entry name" value="Peptidase_M20"/>
</dbReference>
<dbReference type="STRING" id="404433.BTW07_07655"/>
<evidence type="ECO:0000256" key="2">
    <source>
        <dbReference type="ARBA" id="ARBA00022723"/>
    </source>
</evidence>
<keyword evidence="2" id="KW-0479">Metal-binding</keyword>
<sequence>MARPQALQHARDGFDNGDFLRQLDARIAVRSESQEAGRDSELRRYLTDFVIPDIEKLGFTWEIVDNPVSGFGPFLLAERIEVETALTLLTYGHGDVVRGYDSQWREGLSPWRIVVEGERWYGRGTADNKGQHTINFAALASVIDARGGKLGYNVKLILEMGEETGSPGLKAVCETHRDRLSADLFIASDGPRLSADSPTLFLGSRGSFNFDLRLRVRDGAHHSGNWGGVLSNPATRLANAWSTLVDAHGKILIEGLRPPAIPEPVREAVASLEVGATPGDPAIDTSWGEPGLLPAERLFAWNTLELLAIKAGNPDAPANAIPGEAYAHCQLRFVVGSDRERFLEHLRRHLDAHGFDDVEVSSARMSQMNATRLDPSDPWVTWALASIRESSGKVPTLLPNLGGSLPNDVFAETLGLPTLWVPHSYPACSQHAPDEHALASIVREGLGIMAGLWWDLAEHGQDMLKEREQWHR</sequence>
<dbReference type="Pfam" id="PF07687">
    <property type="entry name" value="M20_dimer"/>
    <property type="match status" value="1"/>
</dbReference>
<dbReference type="InterPro" id="IPR051458">
    <property type="entry name" value="Cyt/Met_Dipeptidase"/>
</dbReference>
<gene>
    <name evidence="5" type="ORF">BTW07_07655</name>
</gene>
<feature type="domain" description="Peptidase M20 dimerisation" evidence="4">
    <location>
        <begin position="203"/>
        <end position="355"/>
    </location>
</feature>
<keyword evidence="6" id="KW-1185">Reference proteome</keyword>
<dbReference type="InterPro" id="IPR011650">
    <property type="entry name" value="Peptidase_M20_dimer"/>
</dbReference>
<evidence type="ECO:0000256" key="3">
    <source>
        <dbReference type="ARBA" id="ARBA00022801"/>
    </source>
</evidence>
<keyword evidence="1" id="KW-0645">Protease</keyword>
<dbReference type="Gene3D" id="3.40.630.10">
    <property type="entry name" value="Zn peptidases"/>
    <property type="match status" value="1"/>
</dbReference>
<evidence type="ECO:0000256" key="1">
    <source>
        <dbReference type="ARBA" id="ARBA00022670"/>
    </source>
</evidence>
<protein>
    <recommendedName>
        <fullName evidence="4">Peptidase M20 dimerisation domain-containing protein</fullName>
    </recommendedName>
</protein>
<dbReference type="GO" id="GO:0046872">
    <property type="term" value="F:metal ion binding"/>
    <property type="evidence" value="ECO:0007669"/>
    <property type="project" value="UniProtKB-KW"/>
</dbReference>
<keyword evidence="3" id="KW-0378">Hydrolase</keyword>
<proteinExistence type="predicted"/>
<reference evidence="5 6" key="1">
    <citation type="submission" date="2016-12" db="EMBL/GenBank/DDBJ databases">
        <title>Draft genome sequences of strains Salinicola socius SMB35, Salinicola sp. MH3R3-1 and Chromohalobacter sp. SMB17 from the Verkhnekamsk potash mining region of Russia.</title>
        <authorList>
            <person name="Mavrodi D.V."/>
            <person name="Olsson B.E."/>
            <person name="Korsakova E.S."/>
            <person name="Pyankova A."/>
            <person name="Mavrodi O.V."/>
            <person name="Plotnikova E.G."/>
        </authorList>
    </citation>
    <scope>NUCLEOTIDE SEQUENCE [LARGE SCALE GENOMIC DNA]</scope>
    <source>
        <strain evidence="5 6">SMB35</strain>
    </source>
</reference>
<dbReference type="PANTHER" id="PTHR43270">
    <property type="entry name" value="BETA-ALA-HIS DIPEPTIDASE"/>
    <property type="match status" value="1"/>
</dbReference>
<dbReference type="SUPFAM" id="SSF53187">
    <property type="entry name" value="Zn-dependent exopeptidases"/>
    <property type="match status" value="1"/>
</dbReference>
<dbReference type="GO" id="GO:0006508">
    <property type="term" value="P:proteolysis"/>
    <property type="evidence" value="ECO:0007669"/>
    <property type="project" value="UniProtKB-KW"/>
</dbReference>
<organism evidence="5 6">
    <name type="scientific">Salinicola socius</name>
    <dbReference type="NCBI Taxonomy" id="404433"/>
    <lineage>
        <taxon>Bacteria</taxon>
        <taxon>Pseudomonadati</taxon>
        <taxon>Pseudomonadota</taxon>
        <taxon>Gammaproteobacteria</taxon>
        <taxon>Oceanospirillales</taxon>
        <taxon>Halomonadaceae</taxon>
        <taxon>Salinicola</taxon>
    </lineage>
</organism>
<comment type="caution">
    <text evidence="5">The sequence shown here is derived from an EMBL/GenBank/DDBJ whole genome shotgun (WGS) entry which is preliminary data.</text>
</comment>
<dbReference type="PANTHER" id="PTHR43270:SF12">
    <property type="entry name" value="SUCCINYL-DIAMINOPIMELATE DESUCCINYLASE"/>
    <property type="match status" value="1"/>
</dbReference>
<dbReference type="RefSeq" id="WP_075569573.1">
    <property type="nucleotide sequence ID" value="NZ_MSDO01000009.1"/>
</dbReference>
<name>A0A1Q8STG7_9GAMM</name>